<sequence>FRPYPPLMSPINPTVLYSPPLENYSTNSNWIPPSSPTHQTMPILMPINNSDQMQLHHRL</sequence>
<proteinExistence type="predicted"/>
<accession>A0A820IRV6</accession>
<dbReference type="EMBL" id="CAJOAX010050955">
    <property type="protein sequence ID" value="CAF4313148.1"/>
    <property type="molecule type" value="Genomic_DNA"/>
</dbReference>
<organism evidence="1 2">
    <name type="scientific">Rotaria sordida</name>
    <dbReference type="NCBI Taxonomy" id="392033"/>
    <lineage>
        <taxon>Eukaryota</taxon>
        <taxon>Metazoa</taxon>
        <taxon>Spiralia</taxon>
        <taxon>Gnathifera</taxon>
        <taxon>Rotifera</taxon>
        <taxon>Eurotatoria</taxon>
        <taxon>Bdelloidea</taxon>
        <taxon>Philodinida</taxon>
        <taxon>Philodinidae</taxon>
        <taxon>Rotaria</taxon>
    </lineage>
</organism>
<gene>
    <name evidence="1" type="ORF">OTI717_LOCUS42407</name>
</gene>
<protein>
    <submittedName>
        <fullName evidence="1">Uncharacterized protein</fullName>
    </submittedName>
</protein>
<dbReference type="AlphaFoldDB" id="A0A820IRV6"/>
<evidence type="ECO:0000313" key="2">
    <source>
        <dbReference type="Proteomes" id="UP000663823"/>
    </source>
</evidence>
<evidence type="ECO:0000313" key="1">
    <source>
        <dbReference type="EMBL" id="CAF4313148.1"/>
    </source>
</evidence>
<name>A0A820IRV6_9BILA</name>
<dbReference type="Proteomes" id="UP000663823">
    <property type="component" value="Unassembled WGS sequence"/>
</dbReference>
<comment type="caution">
    <text evidence="1">The sequence shown here is derived from an EMBL/GenBank/DDBJ whole genome shotgun (WGS) entry which is preliminary data.</text>
</comment>
<reference evidence="1" key="1">
    <citation type="submission" date="2021-02" db="EMBL/GenBank/DDBJ databases">
        <authorList>
            <person name="Nowell W R."/>
        </authorList>
    </citation>
    <scope>NUCLEOTIDE SEQUENCE</scope>
</reference>
<feature type="non-terminal residue" evidence="1">
    <location>
        <position position="59"/>
    </location>
</feature>
<feature type="non-terminal residue" evidence="1">
    <location>
        <position position="1"/>
    </location>
</feature>